<evidence type="ECO:0000259" key="2">
    <source>
        <dbReference type="SMART" id="SM00849"/>
    </source>
</evidence>
<dbReference type="SMART" id="SM00849">
    <property type="entry name" value="Lactamase_B"/>
    <property type="match status" value="1"/>
</dbReference>
<keyword evidence="1" id="KW-0472">Membrane</keyword>
<evidence type="ECO:0000313" key="3">
    <source>
        <dbReference type="EMBL" id="OGD25074.1"/>
    </source>
</evidence>
<feature type="domain" description="Metallo-beta-lactamase" evidence="2">
    <location>
        <begin position="44"/>
        <end position="256"/>
    </location>
</feature>
<dbReference type="SUPFAM" id="SSF56281">
    <property type="entry name" value="Metallo-hydrolase/oxidoreductase"/>
    <property type="match status" value="1"/>
</dbReference>
<keyword evidence="1" id="KW-0812">Transmembrane</keyword>
<dbReference type="InterPro" id="IPR052159">
    <property type="entry name" value="Competence_DNA_uptake"/>
</dbReference>
<accession>A0A1F5B3D1</accession>
<evidence type="ECO:0000256" key="1">
    <source>
        <dbReference type="SAM" id="Phobius"/>
    </source>
</evidence>
<evidence type="ECO:0000313" key="4">
    <source>
        <dbReference type="Proteomes" id="UP000176431"/>
    </source>
</evidence>
<dbReference type="Proteomes" id="UP000176431">
    <property type="component" value="Unassembled WGS sequence"/>
</dbReference>
<dbReference type="AlphaFoldDB" id="A0A1F5B3D1"/>
<dbReference type="PANTHER" id="PTHR30619:SF1">
    <property type="entry name" value="RECOMBINATION PROTEIN 2"/>
    <property type="match status" value="1"/>
</dbReference>
<gene>
    <name evidence="3" type="ORF">A2819_01785</name>
</gene>
<dbReference type="CDD" id="cd07731">
    <property type="entry name" value="ComA-like_MBL-fold"/>
    <property type="match status" value="1"/>
</dbReference>
<proteinExistence type="predicted"/>
<dbReference type="PANTHER" id="PTHR30619">
    <property type="entry name" value="DNA INTERNALIZATION/COMPETENCE PROTEIN COMEC/REC2"/>
    <property type="match status" value="1"/>
</dbReference>
<feature type="transmembrane region" description="Helical" evidence="1">
    <location>
        <begin position="7"/>
        <end position="26"/>
    </location>
</feature>
<dbReference type="Gene3D" id="3.60.15.10">
    <property type="entry name" value="Ribonuclease Z/Hydroxyacylglutathione hydrolase-like"/>
    <property type="match status" value="1"/>
</dbReference>
<comment type="caution">
    <text evidence="3">The sequence shown here is derived from an EMBL/GenBank/DDBJ whole genome shotgun (WGS) entry which is preliminary data.</text>
</comment>
<protein>
    <recommendedName>
        <fullName evidence="2">Metallo-beta-lactamase domain-containing protein</fullName>
    </recommendedName>
</protein>
<dbReference type="EMBL" id="MEYK01000024">
    <property type="protein sequence ID" value="OGD25074.1"/>
    <property type="molecule type" value="Genomic_DNA"/>
</dbReference>
<reference evidence="3 4" key="1">
    <citation type="journal article" date="2016" name="Nat. Commun.">
        <title>Thousands of microbial genomes shed light on interconnected biogeochemical processes in an aquifer system.</title>
        <authorList>
            <person name="Anantharaman K."/>
            <person name="Brown C.T."/>
            <person name="Hug L.A."/>
            <person name="Sharon I."/>
            <person name="Castelle C.J."/>
            <person name="Probst A.J."/>
            <person name="Thomas B.C."/>
            <person name="Singh A."/>
            <person name="Wilkins M.J."/>
            <person name="Karaoz U."/>
            <person name="Brodie E.L."/>
            <person name="Williams K.H."/>
            <person name="Hubbard S.S."/>
            <person name="Banfield J.F."/>
        </authorList>
    </citation>
    <scope>NUCLEOTIDE SEQUENCE [LARGE SCALE GENOMIC DNA]</scope>
</reference>
<sequence length="299" mass="32894">MKPEIKTFLKAASIIFTILIIVWFLVLSDKDSRGLEIISFDIGQGDAILVKTPENQTMLIDGGPNNKVLQKLGQYLPALAKRIDIVLLTHPHADHVTGLVEVLKRYDIGAVILSGAELKTDVYFEFLKIVEEKNVPVVIAEAGEAIHFSGNLEFDILSPEQAGDLVFNKKSEGFSSGGNDVNDSSIVGKLIFENFSMIFMGDATSKIENRILIYGDNLKSDILKVGHHGSKYSSSLSFLKFVSPKAAIIEVGAKNHYGHPSEAALSRLKIINTNIFRTDLIGDIKILTDGFTTNIYKEK</sequence>
<dbReference type="InterPro" id="IPR035681">
    <property type="entry name" value="ComA-like_MBL"/>
</dbReference>
<dbReference type="Pfam" id="PF00753">
    <property type="entry name" value="Lactamase_B"/>
    <property type="match status" value="1"/>
</dbReference>
<name>A0A1F5B3D1_9BACT</name>
<organism evidence="3 4">
    <name type="scientific">Candidatus Azambacteria bacterium RIFCSPHIGHO2_01_FULL_40_24</name>
    <dbReference type="NCBI Taxonomy" id="1797301"/>
    <lineage>
        <taxon>Bacteria</taxon>
        <taxon>Candidatus Azamiibacteriota</taxon>
    </lineage>
</organism>
<keyword evidence="1" id="KW-1133">Transmembrane helix</keyword>
<dbReference type="InterPro" id="IPR001279">
    <property type="entry name" value="Metallo-B-lactamas"/>
</dbReference>
<dbReference type="InterPro" id="IPR036866">
    <property type="entry name" value="RibonucZ/Hydroxyglut_hydro"/>
</dbReference>